<name>A0A4Q2CXT5_9AGAR</name>
<dbReference type="EMBL" id="SDEE01002155">
    <property type="protein sequence ID" value="RXW11229.1"/>
    <property type="molecule type" value="Genomic_DNA"/>
</dbReference>
<sequence>MDSTNAPAKKDKQNCSPQSNIVSSITISPFAFSLPVDRNGPFAVLAYHIQLSDKYDATKDIRRYLWRRLQDIGSRSYDSRARSQSWPTVENIEKLVWAASGQFVFAATIVKYVSERRSSPVDRLQTVVDWTPDAGQLARPFEALDMLYASILSAAKESYEAVDTNRGRNFLLLLRAHQINSDFRVGRRKWDAYEFDEILNLERDVHEVLVSDLHSLVVFQQDPDYSTIIQMYFYHRSFSEFLDSETRSKNLFIPETQVQAYVLEGLVRVIGQVFLEPTSTRVTFGTLSGENPVVALALYSNEGKTLSDQQILALAHNDGWRKFDQMLSETWHFARRRTELPAMLFFIMQRLKNELEEPGLADALKPYYDKWRQRVETALAEEYSLSEEE</sequence>
<accession>A0A4Q2CXT5</accession>
<dbReference type="OrthoDB" id="4760524at2759"/>
<dbReference type="Proteomes" id="UP000290288">
    <property type="component" value="Unassembled WGS sequence"/>
</dbReference>
<dbReference type="AlphaFoldDB" id="A0A4Q2CXT5"/>
<comment type="caution">
    <text evidence="1">The sequence shown here is derived from an EMBL/GenBank/DDBJ whole genome shotgun (WGS) entry which is preliminary data.</text>
</comment>
<organism evidence="1 2">
    <name type="scientific">Candolleomyces aberdarensis</name>
    <dbReference type="NCBI Taxonomy" id="2316362"/>
    <lineage>
        <taxon>Eukaryota</taxon>
        <taxon>Fungi</taxon>
        <taxon>Dikarya</taxon>
        <taxon>Basidiomycota</taxon>
        <taxon>Agaricomycotina</taxon>
        <taxon>Agaricomycetes</taxon>
        <taxon>Agaricomycetidae</taxon>
        <taxon>Agaricales</taxon>
        <taxon>Agaricineae</taxon>
        <taxon>Psathyrellaceae</taxon>
        <taxon>Candolleomyces</taxon>
    </lineage>
</organism>
<evidence type="ECO:0000313" key="1">
    <source>
        <dbReference type="EMBL" id="RXW11229.1"/>
    </source>
</evidence>
<reference evidence="1 2" key="1">
    <citation type="submission" date="2019-01" db="EMBL/GenBank/DDBJ databases">
        <title>Draft genome sequence of Psathyrella aberdarensis IHI B618.</title>
        <authorList>
            <person name="Buettner E."/>
            <person name="Kellner H."/>
        </authorList>
    </citation>
    <scope>NUCLEOTIDE SEQUENCE [LARGE SCALE GENOMIC DNA]</scope>
    <source>
        <strain evidence="1 2">IHI B618</strain>
    </source>
</reference>
<protein>
    <submittedName>
        <fullName evidence="1">Uncharacterized protein</fullName>
    </submittedName>
</protein>
<proteinExistence type="predicted"/>
<gene>
    <name evidence="1" type="ORF">EST38_g14626</name>
</gene>
<evidence type="ECO:0000313" key="2">
    <source>
        <dbReference type="Proteomes" id="UP000290288"/>
    </source>
</evidence>
<keyword evidence="2" id="KW-1185">Reference proteome</keyword>